<dbReference type="Gene3D" id="3.40.190.10">
    <property type="entry name" value="Periplasmic binding protein-like II"/>
    <property type="match status" value="1"/>
</dbReference>
<feature type="domain" description="ABC-type glycine betaine transport system substrate-binding" evidence="2">
    <location>
        <begin position="66"/>
        <end position="326"/>
    </location>
</feature>
<name>A0A6P2C6R8_9ACTN</name>
<keyword evidence="1" id="KW-0732">Signal</keyword>
<dbReference type="PROSITE" id="PS51257">
    <property type="entry name" value="PROKAR_LIPOPROTEIN"/>
    <property type="match status" value="1"/>
</dbReference>
<dbReference type="InterPro" id="IPR007210">
    <property type="entry name" value="ABC_Gly_betaine_transp_sub-bd"/>
</dbReference>
<dbReference type="OrthoDB" id="9781705at2"/>
<gene>
    <name evidence="3" type="ORF">EAS64_11590</name>
</gene>
<feature type="signal peptide" evidence="1">
    <location>
        <begin position="1"/>
        <end position="20"/>
    </location>
</feature>
<feature type="chain" id="PRO_5038969544" evidence="1">
    <location>
        <begin position="21"/>
        <end position="331"/>
    </location>
</feature>
<keyword evidence="4" id="KW-1185">Reference proteome</keyword>
<proteinExistence type="predicted"/>
<comment type="caution">
    <text evidence="3">The sequence shown here is derived from an EMBL/GenBank/DDBJ whole genome shotgun (WGS) entry which is preliminary data.</text>
</comment>
<accession>A0A6P2C6R8</accession>
<evidence type="ECO:0000256" key="1">
    <source>
        <dbReference type="SAM" id="SignalP"/>
    </source>
</evidence>
<organism evidence="3 4">
    <name type="scientific">Trebonia kvetii</name>
    <dbReference type="NCBI Taxonomy" id="2480626"/>
    <lineage>
        <taxon>Bacteria</taxon>
        <taxon>Bacillati</taxon>
        <taxon>Actinomycetota</taxon>
        <taxon>Actinomycetes</taxon>
        <taxon>Streptosporangiales</taxon>
        <taxon>Treboniaceae</taxon>
        <taxon>Trebonia</taxon>
    </lineage>
</organism>
<dbReference type="GO" id="GO:0022857">
    <property type="term" value="F:transmembrane transporter activity"/>
    <property type="evidence" value="ECO:0007669"/>
    <property type="project" value="InterPro"/>
</dbReference>
<sequence>MTIRLTATSGIAALAVVGLAAVTACSSSSSSTPAAAGSTSASAASSSASASSASSNPLSGGGSSGSVVIGSANFPENEVLAEVYALALQAKGVKVTTKLNIGAREAYYPQIEKGTISIIPEYNGTLLSVEVDKNSTAKTTAAVDAELAAKLPSTLTVLNAADAQDSDSVTVTQATAAKYHLKSIADLKPYASQLVIGGPPEFKTRVDGLVGLKSTYGLTFKSFDPLDESGPITLAALQNGKVAAADVFTTTPQIVSDKLVSLTDPKFNFAAQNVIPLVYKPALTSTISDTLNAVSAKLTTSALLALDVKVITDKENYTTAAQEWLQSVGLS</sequence>
<dbReference type="RefSeq" id="WP_145852926.1">
    <property type="nucleotide sequence ID" value="NZ_RPFW01000002.1"/>
</dbReference>
<evidence type="ECO:0000313" key="4">
    <source>
        <dbReference type="Proteomes" id="UP000460272"/>
    </source>
</evidence>
<evidence type="ECO:0000313" key="3">
    <source>
        <dbReference type="EMBL" id="TVZ05223.1"/>
    </source>
</evidence>
<reference evidence="3 4" key="1">
    <citation type="submission" date="2018-11" db="EMBL/GenBank/DDBJ databases">
        <title>Trebonia kvetii gen.nov., sp.nov., a novel acidophilic actinobacterium, and proposal of the new actinobacterial family Treboniaceae fam. nov.</title>
        <authorList>
            <person name="Rapoport D."/>
            <person name="Sagova-Mareckova M."/>
            <person name="Sedlacek I."/>
            <person name="Provaznik J."/>
            <person name="Kralova S."/>
            <person name="Pavlinic D."/>
            <person name="Benes V."/>
            <person name="Kopecky J."/>
        </authorList>
    </citation>
    <scope>NUCLEOTIDE SEQUENCE [LARGE SCALE GENOMIC DNA]</scope>
    <source>
        <strain evidence="3 4">15Tr583</strain>
    </source>
</reference>
<dbReference type="SUPFAM" id="SSF53850">
    <property type="entry name" value="Periplasmic binding protein-like II"/>
    <property type="match status" value="1"/>
</dbReference>
<dbReference type="AlphaFoldDB" id="A0A6P2C6R8"/>
<dbReference type="GO" id="GO:0043190">
    <property type="term" value="C:ATP-binding cassette (ABC) transporter complex"/>
    <property type="evidence" value="ECO:0007669"/>
    <property type="project" value="InterPro"/>
</dbReference>
<dbReference type="EMBL" id="RPFW01000002">
    <property type="protein sequence ID" value="TVZ05223.1"/>
    <property type="molecule type" value="Genomic_DNA"/>
</dbReference>
<evidence type="ECO:0000259" key="2">
    <source>
        <dbReference type="Pfam" id="PF04069"/>
    </source>
</evidence>
<dbReference type="Gene3D" id="3.40.190.120">
    <property type="entry name" value="Osmoprotection protein (prox), domain 2"/>
    <property type="match status" value="1"/>
</dbReference>
<dbReference type="Pfam" id="PF04069">
    <property type="entry name" value="OpuAC"/>
    <property type="match status" value="1"/>
</dbReference>
<dbReference type="CDD" id="cd13606">
    <property type="entry name" value="PBP2_ProX_like"/>
    <property type="match status" value="1"/>
</dbReference>
<protein>
    <submittedName>
        <fullName evidence="3">ABC transporter substrate-binding protein</fullName>
    </submittedName>
</protein>
<dbReference type="Proteomes" id="UP000460272">
    <property type="component" value="Unassembled WGS sequence"/>
</dbReference>